<dbReference type="AlphaFoldDB" id="A0A6C0BEW5"/>
<proteinExistence type="predicted"/>
<dbReference type="InterPro" id="IPR039574">
    <property type="entry name" value="OGFr"/>
</dbReference>
<sequence>MGINSDRNKDTIFEYNNIMLESSHDFIQWMFPTITPSKFNINAPVLTFQDLRNLRDDPNVYKTLLKFAKKMITYWCIFDEDKNNSIILNTHNSLRLSRMIDCLGIYGFDLITVIRRLKYLIKNNHVKPQTLPYKGIRISVWEFKNIKVTKILEDNNCVYGDLGDIMTLSL</sequence>
<feature type="domain" description="Opioid growth factor receptor (OGFr) conserved" evidence="1">
    <location>
        <begin position="18"/>
        <end position="127"/>
    </location>
</feature>
<dbReference type="InterPro" id="IPR006757">
    <property type="entry name" value="OGF_rcpt"/>
</dbReference>
<evidence type="ECO:0000313" key="2">
    <source>
        <dbReference type="EMBL" id="QHS89948.1"/>
    </source>
</evidence>
<dbReference type="EMBL" id="MN739121">
    <property type="protein sequence ID" value="QHS89948.1"/>
    <property type="molecule type" value="Genomic_DNA"/>
</dbReference>
<dbReference type="Pfam" id="PF04664">
    <property type="entry name" value="OGFr_N"/>
    <property type="match status" value="1"/>
</dbReference>
<accession>A0A6C0BEW5</accession>
<dbReference type="PANTHER" id="PTHR14015">
    <property type="entry name" value="OPIOID GROWTH FACTOR RECEPTOR OGFR ZETA-TYPE OPIOID RECEPTOR"/>
    <property type="match status" value="1"/>
</dbReference>
<reference evidence="2" key="1">
    <citation type="journal article" date="2020" name="Nature">
        <title>Giant virus diversity and host interactions through global metagenomics.</title>
        <authorList>
            <person name="Schulz F."/>
            <person name="Roux S."/>
            <person name="Paez-Espino D."/>
            <person name="Jungbluth S."/>
            <person name="Walsh D.A."/>
            <person name="Denef V.J."/>
            <person name="McMahon K.D."/>
            <person name="Konstantinidis K.T."/>
            <person name="Eloe-Fadrosh E.A."/>
            <person name="Kyrpides N.C."/>
            <person name="Woyke T."/>
        </authorList>
    </citation>
    <scope>NUCLEOTIDE SEQUENCE</scope>
    <source>
        <strain evidence="2">GVMAG-M-3300010160-4</strain>
    </source>
</reference>
<dbReference type="GO" id="GO:0140625">
    <property type="term" value="F:opioid growth factor receptor activity"/>
    <property type="evidence" value="ECO:0007669"/>
    <property type="project" value="InterPro"/>
</dbReference>
<evidence type="ECO:0000259" key="1">
    <source>
        <dbReference type="Pfam" id="PF04664"/>
    </source>
</evidence>
<name>A0A6C0BEW5_9ZZZZ</name>
<dbReference type="PANTHER" id="PTHR14015:SF2">
    <property type="entry name" value="OPIOID GROWTH FACTOR RECEPTOR (OGFR) CONSERVED DOMAIN-CONTAINING PROTEIN"/>
    <property type="match status" value="1"/>
</dbReference>
<protein>
    <recommendedName>
        <fullName evidence="1">Opioid growth factor receptor (OGFr) conserved domain-containing protein</fullName>
    </recommendedName>
</protein>
<dbReference type="GO" id="GO:0016020">
    <property type="term" value="C:membrane"/>
    <property type="evidence" value="ECO:0007669"/>
    <property type="project" value="InterPro"/>
</dbReference>
<organism evidence="2">
    <name type="scientific">viral metagenome</name>
    <dbReference type="NCBI Taxonomy" id="1070528"/>
    <lineage>
        <taxon>unclassified sequences</taxon>
        <taxon>metagenomes</taxon>
        <taxon>organismal metagenomes</taxon>
    </lineage>
</organism>